<proteinExistence type="predicted"/>
<keyword evidence="2" id="KW-1185">Reference proteome</keyword>
<name>A0AA39QHR1_9AGAR</name>
<dbReference type="EMBL" id="JAUEPU010000005">
    <property type="protein sequence ID" value="KAK0502591.1"/>
    <property type="molecule type" value="Genomic_DNA"/>
</dbReference>
<reference evidence="1" key="1">
    <citation type="submission" date="2023-06" db="EMBL/GenBank/DDBJ databases">
        <authorList>
            <consortium name="Lawrence Berkeley National Laboratory"/>
            <person name="Ahrendt S."/>
            <person name="Sahu N."/>
            <person name="Indic B."/>
            <person name="Wong-Bajracharya J."/>
            <person name="Merenyi Z."/>
            <person name="Ke H.-M."/>
            <person name="Monk M."/>
            <person name="Kocsube S."/>
            <person name="Drula E."/>
            <person name="Lipzen A."/>
            <person name="Balint B."/>
            <person name="Henrissat B."/>
            <person name="Andreopoulos B."/>
            <person name="Martin F.M."/>
            <person name="Harder C.B."/>
            <person name="Rigling D."/>
            <person name="Ford K.L."/>
            <person name="Foster G.D."/>
            <person name="Pangilinan J."/>
            <person name="Papanicolaou A."/>
            <person name="Barry K."/>
            <person name="LaButti K."/>
            <person name="Viragh M."/>
            <person name="Koriabine M."/>
            <person name="Yan M."/>
            <person name="Riley R."/>
            <person name="Champramary S."/>
            <person name="Plett K.L."/>
            <person name="Tsai I.J."/>
            <person name="Slot J."/>
            <person name="Sipos G."/>
            <person name="Plett J."/>
            <person name="Nagy L.G."/>
            <person name="Grigoriev I.V."/>
        </authorList>
    </citation>
    <scope>NUCLEOTIDE SEQUENCE</scope>
    <source>
        <strain evidence="1">HWK02</strain>
    </source>
</reference>
<dbReference type="Proteomes" id="UP001175228">
    <property type="component" value="Unassembled WGS sequence"/>
</dbReference>
<sequence length="120" mass="13682">FNLSTLKAHAIADYPDQIEMFGTTDSYNMQIVCYIDHILDVLTDWTQGELEHCIVKKQHGQMNKNKATKQLVKLDTVELIHNKMFAKLQQTLSEDLKKASGADDTEDHTKPYCIALEESP</sequence>
<feature type="non-terminal residue" evidence="1">
    <location>
        <position position="1"/>
    </location>
</feature>
<accession>A0AA39QHR1</accession>
<evidence type="ECO:0000313" key="2">
    <source>
        <dbReference type="Proteomes" id="UP001175228"/>
    </source>
</evidence>
<evidence type="ECO:0000313" key="1">
    <source>
        <dbReference type="EMBL" id="KAK0502591.1"/>
    </source>
</evidence>
<organism evidence="1 2">
    <name type="scientific">Armillaria luteobubalina</name>
    <dbReference type="NCBI Taxonomy" id="153913"/>
    <lineage>
        <taxon>Eukaryota</taxon>
        <taxon>Fungi</taxon>
        <taxon>Dikarya</taxon>
        <taxon>Basidiomycota</taxon>
        <taxon>Agaricomycotina</taxon>
        <taxon>Agaricomycetes</taxon>
        <taxon>Agaricomycetidae</taxon>
        <taxon>Agaricales</taxon>
        <taxon>Marasmiineae</taxon>
        <taxon>Physalacriaceae</taxon>
        <taxon>Armillaria</taxon>
    </lineage>
</organism>
<protein>
    <submittedName>
        <fullName evidence="1">Uncharacterized protein</fullName>
    </submittedName>
</protein>
<comment type="caution">
    <text evidence="1">The sequence shown here is derived from an EMBL/GenBank/DDBJ whole genome shotgun (WGS) entry which is preliminary data.</text>
</comment>
<dbReference type="AlphaFoldDB" id="A0AA39QHR1"/>
<gene>
    <name evidence="1" type="ORF">EDD18DRAFT_1065651</name>
</gene>